<gene>
    <name evidence="2" type="ORF">I7I53_09313</name>
</gene>
<reference evidence="2" key="1">
    <citation type="submission" date="2021-01" db="EMBL/GenBank/DDBJ databases">
        <title>Chromosome-level genome assembly of a human fungal pathogen reveals clustering of transcriptionally co-regulated genes.</title>
        <authorList>
            <person name="Voorhies M."/>
            <person name="Cohen S."/>
            <person name="Shea T.P."/>
            <person name="Petrus S."/>
            <person name="Munoz J.F."/>
            <person name="Poplawski S."/>
            <person name="Goldman W.E."/>
            <person name="Michael T."/>
            <person name="Cuomo C.A."/>
            <person name="Sil A."/>
            <person name="Beyhan S."/>
        </authorList>
    </citation>
    <scope>NUCLEOTIDE SEQUENCE</scope>
    <source>
        <strain evidence="2">H88</strain>
    </source>
</reference>
<keyword evidence="1" id="KW-1133">Transmembrane helix</keyword>
<feature type="transmembrane region" description="Helical" evidence="1">
    <location>
        <begin position="12"/>
        <end position="34"/>
    </location>
</feature>
<dbReference type="AlphaFoldDB" id="A0A8A1L3T3"/>
<sequence length="110" mass="12968">MIVVRVANIYGVALYLPLIFVNFHFPQFLSFVFWEGNSAQHAHPLKIPHYDLKETWKLLGWVEKARCGEAARERMSLSLLSLYLRVYIHLYSVYSVSRLHDLRKGRVETF</sequence>
<protein>
    <submittedName>
        <fullName evidence="2">Uncharacterized protein</fullName>
    </submittedName>
</protein>
<evidence type="ECO:0000313" key="2">
    <source>
        <dbReference type="EMBL" id="QSS49058.1"/>
    </source>
</evidence>
<evidence type="ECO:0000313" key="3">
    <source>
        <dbReference type="Proteomes" id="UP000663419"/>
    </source>
</evidence>
<dbReference type="Proteomes" id="UP000663419">
    <property type="component" value="Chromosome 1"/>
</dbReference>
<dbReference type="VEuPathDB" id="FungiDB:I7I53_09313"/>
<keyword evidence="1" id="KW-0472">Membrane</keyword>
<accession>A0A8A1L3T3</accession>
<name>A0A8A1L3T3_AJEC8</name>
<proteinExistence type="predicted"/>
<organism evidence="2 3">
    <name type="scientific">Ajellomyces capsulatus (strain H88)</name>
    <name type="common">Darling's disease fungus</name>
    <name type="synonym">Histoplasma capsulatum</name>
    <dbReference type="NCBI Taxonomy" id="544711"/>
    <lineage>
        <taxon>Eukaryota</taxon>
        <taxon>Fungi</taxon>
        <taxon>Dikarya</taxon>
        <taxon>Ascomycota</taxon>
        <taxon>Pezizomycotina</taxon>
        <taxon>Eurotiomycetes</taxon>
        <taxon>Eurotiomycetidae</taxon>
        <taxon>Onygenales</taxon>
        <taxon>Ajellomycetaceae</taxon>
        <taxon>Histoplasma</taxon>
    </lineage>
</organism>
<dbReference type="EMBL" id="CP069102">
    <property type="protein sequence ID" value="QSS49058.1"/>
    <property type="molecule type" value="Genomic_DNA"/>
</dbReference>
<keyword evidence="1" id="KW-0812">Transmembrane</keyword>
<evidence type="ECO:0000256" key="1">
    <source>
        <dbReference type="SAM" id="Phobius"/>
    </source>
</evidence>